<name>A0A1Y1WB18_9FUNG</name>
<accession>A0A1Y1WB18</accession>
<keyword evidence="4" id="KW-1185">Reference proteome</keyword>
<evidence type="ECO:0000256" key="1">
    <source>
        <dbReference type="ARBA" id="ARBA00022801"/>
    </source>
</evidence>
<dbReference type="Proteomes" id="UP000193922">
    <property type="component" value="Unassembled WGS sequence"/>
</dbReference>
<dbReference type="Gene3D" id="3.40.50.1820">
    <property type="entry name" value="alpha/beta hydrolase"/>
    <property type="match status" value="1"/>
</dbReference>
<dbReference type="GO" id="GO:0016787">
    <property type="term" value="F:hydrolase activity"/>
    <property type="evidence" value="ECO:0007669"/>
    <property type="project" value="UniProtKB-KW"/>
</dbReference>
<keyword evidence="1 3" id="KW-0378">Hydrolase</keyword>
<sequence>MTFQLLLSILNKDFAYILYTVATVSAKSSFDYYWHGPRLPSWDLRMQVTLDFTNDDEIENIDIYQMTQTMRERGLKSTAWPIDKGIYRAHTIDTKAFAGVGVGEDGLVRLTEEDRAAEQPRTIGYEVVLGTAAMSALEPYATDADRLCSIQPLTHRSFAGEASQQAQMRAMTIDYRLTPTHPFPAQTHDTLIAYLYLLQEGFKPENIIVAGDSSGAHMSIIAAPGALVLVSPWTDLVSTKPSMESNRLHDYLIIQPLESSLNYARMLFAPGKPLTDKMRQDMQGMLVGGGERLLDDVKALAAKINSQNSGKPGPVALEIYDDMPHVFHVLFGYRKETRDAFQSIGEFAKGI</sequence>
<dbReference type="InterPro" id="IPR013094">
    <property type="entry name" value="AB_hydrolase_3"/>
</dbReference>
<dbReference type="SUPFAM" id="SSF53474">
    <property type="entry name" value="alpha/beta-Hydrolases"/>
    <property type="match status" value="1"/>
</dbReference>
<dbReference type="PANTHER" id="PTHR48081:SF8">
    <property type="entry name" value="ALPHA_BETA HYDROLASE FOLD-3 DOMAIN-CONTAINING PROTEIN-RELATED"/>
    <property type="match status" value="1"/>
</dbReference>
<protein>
    <submittedName>
        <fullName evidence="3">Alpha/beta-hydrolase</fullName>
    </submittedName>
</protein>
<dbReference type="PANTHER" id="PTHR48081">
    <property type="entry name" value="AB HYDROLASE SUPERFAMILY PROTEIN C4A8.06C"/>
    <property type="match status" value="1"/>
</dbReference>
<dbReference type="OrthoDB" id="408631at2759"/>
<evidence type="ECO:0000313" key="3">
    <source>
        <dbReference type="EMBL" id="ORX70723.1"/>
    </source>
</evidence>
<dbReference type="InterPro" id="IPR029058">
    <property type="entry name" value="AB_hydrolase_fold"/>
</dbReference>
<comment type="caution">
    <text evidence="3">The sequence shown here is derived from an EMBL/GenBank/DDBJ whole genome shotgun (WGS) entry which is preliminary data.</text>
</comment>
<evidence type="ECO:0000259" key="2">
    <source>
        <dbReference type="Pfam" id="PF07859"/>
    </source>
</evidence>
<dbReference type="InterPro" id="IPR050300">
    <property type="entry name" value="GDXG_lipolytic_enzyme"/>
</dbReference>
<organism evidence="3 4">
    <name type="scientific">Linderina pennispora</name>
    <dbReference type="NCBI Taxonomy" id="61395"/>
    <lineage>
        <taxon>Eukaryota</taxon>
        <taxon>Fungi</taxon>
        <taxon>Fungi incertae sedis</taxon>
        <taxon>Zoopagomycota</taxon>
        <taxon>Kickxellomycotina</taxon>
        <taxon>Kickxellomycetes</taxon>
        <taxon>Kickxellales</taxon>
        <taxon>Kickxellaceae</taxon>
        <taxon>Linderina</taxon>
    </lineage>
</organism>
<dbReference type="RefSeq" id="XP_040744302.1">
    <property type="nucleotide sequence ID" value="XM_040890296.1"/>
</dbReference>
<evidence type="ECO:0000313" key="4">
    <source>
        <dbReference type="Proteomes" id="UP000193922"/>
    </source>
</evidence>
<feature type="domain" description="Alpha/beta hydrolase fold-3" evidence="2">
    <location>
        <begin position="152"/>
        <end position="328"/>
    </location>
</feature>
<dbReference type="EMBL" id="MCFD01000005">
    <property type="protein sequence ID" value="ORX70723.1"/>
    <property type="molecule type" value="Genomic_DNA"/>
</dbReference>
<dbReference type="STRING" id="61395.A0A1Y1WB18"/>
<proteinExistence type="predicted"/>
<dbReference type="AlphaFoldDB" id="A0A1Y1WB18"/>
<reference evidence="3 4" key="1">
    <citation type="submission" date="2016-07" db="EMBL/GenBank/DDBJ databases">
        <title>Pervasive Adenine N6-methylation of Active Genes in Fungi.</title>
        <authorList>
            <consortium name="DOE Joint Genome Institute"/>
            <person name="Mondo S.J."/>
            <person name="Dannebaum R.O."/>
            <person name="Kuo R.C."/>
            <person name="Labutti K."/>
            <person name="Haridas S."/>
            <person name="Kuo A."/>
            <person name="Salamov A."/>
            <person name="Ahrendt S.R."/>
            <person name="Lipzen A."/>
            <person name="Sullivan W."/>
            <person name="Andreopoulos W.B."/>
            <person name="Clum A."/>
            <person name="Lindquist E."/>
            <person name="Daum C."/>
            <person name="Ramamoorthy G.K."/>
            <person name="Gryganskyi A."/>
            <person name="Culley D."/>
            <person name="Magnuson J.K."/>
            <person name="James T.Y."/>
            <person name="O'Malley M.A."/>
            <person name="Stajich J.E."/>
            <person name="Spatafora J.W."/>
            <person name="Visel A."/>
            <person name="Grigoriev I.V."/>
        </authorList>
    </citation>
    <scope>NUCLEOTIDE SEQUENCE [LARGE SCALE GENOMIC DNA]</scope>
    <source>
        <strain evidence="3 4">ATCC 12442</strain>
    </source>
</reference>
<dbReference type="GeneID" id="63806944"/>
<dbReference type="Pfam" id="PF07859">
    <property type="entry name" value="Abhydrolase_3"/>
    <property type="match status" value="1"/>
</dbReference>
<gene>
    <name evidence="3" type="ORF">DL89DRAFT_292349</name>
</gene>